<dbReference type="PANTHER" id="PTHR24148">
    <property type="entry name" value="ANKYRIN REPEAT DOMAIN-CONTAINING PROTEIN 39 HOMOLOG-RELATED"/>
    <property type="match status" value="1"/>
</dbReference>
<organism evidence="2 3">
    <name type="scientific">Lasiosphaeria hispida</name>
    <dbReference type="NCBI Taxonomy" id="260671"/>
    <lineage>
        <taxon>Eukaryota</taxon>
        <taxon>Fungi</taxon>
        <taxon>Dikarya</taxon>
        <taxon>Ascomycota</taxon>
        <taxon>Pezizomycotina</taxon>
        <taxon>Sordariomycetes</taxon>
        <taxon>Sordariomycetidae</taxon>
        <taxon>Sordariales</taxon>
        <taxon>Lasiosphaeriaceae</taxon>
        <taxon>Lasiosphaeria</taxon>
    </lineage>
</organism>
<dbReference type="InterPro" id="IPR010730">
    <property type="entry name" value="HET"/>
</dbReference>
<comment type="caution">
    <text evidence="2">The sequence shown here is derived from an EMBL/GenBank/DDBJ whole genome shotgun (WGS) entry which is preliminary data.</text>
</comment>
<dbReference type="PANTHER" id="PTHR24148:SF64">
    <property type="entry name" value="HETEROKARYON INCOMPATIBILITY DOMAIN-CONTAINING PROTEIN"/>
    <property type="match status" value="1"/>
</dbReference>
<name>A0AAJ0HP74_9PEZI</name>
<proteinExistence type="predicted"/>
<dbReference type="InterPro" id="IPR052895">
    <property type="entry name" value="HetReg/Transcr_Mod"/>
</dbReference>
<keyword evidence="3" id="KW-1185">Reference proteome</keyword>
<dbReference type="EMBL" id="JAUIQD010000002">
    <property type="protein sequence ID" value="KAK3358782.1"/>
    <property type="molecule type" value="Genomic_DNA"/>
</dbReference>
<sequence>MPIFNQFHYAPLKTSNSIRLIILDAASNGQAPLSCPLIQVLPGRAANYHAISYVWGERKVLSPSSPQIRHDDDTSYLRITPNIDTVLRRFRSFAEPQYLWLDAIYLDKDDKIEKAQQIPQIRDIYQQAESMHI</sequence>
<dbReference type="Pfam" id="PF06985">
    <property type="entry name" value="HET"/>
    <property type="match status" value="1"/>
</dbReference>
<evidence type="ECO:0000259" key="1">
    <source>
        <dbReference type="Pfam" id="PF06985"/>
    </source>
</evidence>
<dbReference type="Proteomes" id="UP001275084">
    <property type="component" value="Unassembled WGS sequence"/>
</dbReference>
<gene>
    <name evidence="2" type="ORF">B0T25DRAFT_531149</name>
</gene>
<reference evidence="2" key="1">
    <citation type="journal article" date="2023" name="Mol. Phylogenet. Evol.">
        <title>Genome-scale phylogeny and comparative genomics of the fungal order Sordariales.</title>
        <authorList>
            <person name="Hensen N."/>
            <person name="Bonometti L."/>
            <person name="Westerberg I."/>
            <person name="Brannstrom I.O."/>
            <person name="Guillou S."/>
            <person name="Cros-Aarteil S."/>
            <person name="Calhoun S."/>
            <person name="Haridas S."/>
            <person name="Kuo A."/>
            <person name="Mondo S."/>
            <person name="Pangilinan J."/>
            <person name="Riley R."/>
            <person name="LaButti K."/>
            <person name="Andreopoulos B."/>
            <person name="Lipzen A."/>
            <person name="Chen C."/>
            <person name="Yan M."/>
            <person name="Daum C."/>
            <person name="Ng V."/>
            <person name="Clum A."/>
            <person name="Steindorff A."/>
            <person name="Ohm R.A."/>
            <person name="Martin F."/>
            <person name="Silar P."/>
            <person name="Natvig D.O."/>
            <person name="Lalanne C."/>
            <person name="Gautier V."/>
            <person name="Ament-Velasquez S.L."/>
            <person name="Kruys A."/>
            <person name="Hutchinson M.I."/>
            <person name="Powell A.J."/>
            <person name="Barry K."/>
            <person name="Miller A.N."/>
            <person name="Grigoriev I.V."/>
            <person name="Debuchy R."/>
            <person name="Gladieux P."/>
            <person name="Hiltunen Thoren M."/>
            <person name="Johannesson H."/>
        </authorList>
    </citation>
    <scope>NUCLEOTIDE SEQUENCE</scope>
    <source>
        <strain evidence="2">CBS 955.72</strain>
    </source>
</reference>
<evidence type="ECO:0000313" key="3">
    <source>
        <dbReference type="Proteomes" id="UP001275084"/>
    </source>
</evidence>
<dbReference type="AlphaFoldDB" id="A0AAJ0HP74"/>
<evidence type="ECO:0000313" key="2">
    <source>
        <dbReference type="EMBL" id="KAK3358782.1"/>
    </source>
</evidence>
<reference evidence="2" key="2">
    <citation type="submission" date="2023-06" db="EMBL/GenBank/DDBJ databases">
        <authorList>
            <consortium name="Lawrence Berkeley National Laboratory"/>
            <person name="Haridas S."/>
            <person name="Hensen N."/>
            <person name="Bonometti L."/>
            <person name="Westerberg I."/>
            <person name="Brannstrom I.O."/>
            <person name="Guillou S."/>
            <person name="Cros-Aarteil S."/>
            <person name="Calhoun S."/>
            <person name="Kuo A."/>
            <person name="Mondo S."/>
            <person name="Pangilinan J."/>
            <person name="Riley R."/>
            <person name="Labutti K."/>
            <person name="Andreopoulos B."/>
            <person name="Lipzen A."/>
            <person name="Chen C."/>
            <person name="Yanf M."/>
            <person name="Daum C."/>
            <person name="Ng V."/>
            <person name="Clum A."/>
            <person name="Steindorff A."/>
            <person name="Ohm R."/>
            <person name="Martin F."/>
            <person name="Silar P."/>
            <person name="Natvig D."/>
            <person name="Lalanne C."/>
            <person name="Gautier V."/>
            <person name="Ament-Velasquez S.L."/>
            <person name="Kruys A."/>
            <person name="Hutchinson M.I."/>
            <person name="Powell A.J."/>
            <person name="Barry K."/>
            <person name="Miller A.N."/>
            <person name="Grigoriev I.V."/>
            <person name="Debuchy R."/>
            <person name="Gladieux P."/>
            <person name="Thoren M.H."/>
            <person name="Johannesson H."/>
        </authorList>
    </citation>
    <scope>NUCLEOTIDE SEQUENCE</scope>
    <source>
        <strain evidence="2">CBS 955.72</strain>
    </source>
</reference>
<protein>
    <submittedName>
        <fullName evidence="2">Heterokaryon incompatibility protein-domain-containing protein</fullName>
    </submittedName>
</protein>
<feature type="domain" description="Heterokaryon incompatibility" evidence="1">
    <location>
        <begin position="48"/>
        <end position="131"/>
    </location>
</feature>
<accession>A0AAJ0HP74</accession>